<dbReference type="RefSeq" id="WP_012582626.1">
    <property type="nucleotide sequence ID" value="NC_011661.1"/>
</dbReference>
<sequence length="401" mass="46160">MGKIKVKNPIVELDGDEMARVMWKWIKEELIFPYLDIPIKYFDLGIQNRDATSDMVTLEAAKAIKEYKVGVKCATITPDQERVKEYNLKKAWKSPNATIRAYLDGTVFRKPIIVKNIPPYVKTWKKPVIIGRHAYGDIYNAFEYRVEEPAEIEVIVKNSEVKEFKVHTFDGKGIFMVLHNTEKSIRSFAKSCINYALSEKVDLWFSAKDTISKIYHGYFKEIFQEEVERRKEDFEKAGINYRYFLIDDAVAQILKSEGGMLWACMNYEGDVMSDMIAAGFGSLGLMTSVLVSPEGEYEFEAAHGTVRRHYYEYLKGNKTSTNPTASIFAWTGGIRKRGELDGTPEVVNFANKLEEATIKTIESGIMTKDLQPQAYPPVDRYYYTEDFIKAVKERLEFLLKE</sequence>
<feature type="binding site" evidence="11">
    <location>
        <position position="247"/>
    </location>
    <ligand>
        <name>Mn(2+)</name>
        <dbReference type="ChEBI" id="CHEBI:29035"/>
    </ligand>
</feature>
<evidence type="ECO:0000256" key="1">
    <source>
        <dbReference type="ARBA" id="ARBA00001936"/>
    </source>
</evidence>
<dbReference type="OrthoDB" id="9806254at2"/>
<keyword evidence="3 8" id="KW-0816">Tricarboxylic acid cycle</keyword>
<dbReference type="Proteomes" id="UP000007719">
    <property type="component" value="Chromosome"/>
</dbReference>
<feature type="binding site" evidence="10">
    <location>
        <position position="109"/>
    </location>
    <ligand>
        <name>D-threo-isocitrate</name>
        <dbReference type="ChEBI" id="CHEBI:15562"/>
    </ligand>
</feature>
<feature type="site" description="Critical for catalysis" evidence="9">
    <location>
        <position position="139"/>
    </location>
</feature>
<evidence type="ECO:0000256" key="3">
    <source>
        <dbReference type="ARBA" id="ARBA00022532"/>
    </source>
</evidence>
<dbReference type="EnsemblBacteria" id="ACK41541">
    <property type="protein sequence ID" value="ACK41541"/>
    <property type="gene ID" value="Dtur_0212"/>
</dbReference>
<evidence type="ECO:0000256" key="10">
    <source>
        <dbReference type="PIRSR" id="PIRSR000108-2"/>
    </source>
</evidence>
<keyword evidence="4 8" id="KW-0479">Metal-binding</keyword>
<feature type="binding site" evidence="12">
    <location>
        <position position="322"/>
    </location>
    <ligand>
        <name>NADP(+)</name>
        <dbReference type="ChEBI" id="CHEBI:58349"/>
    </ligand>
</feature>
<dbReference type="KEGG" id="dtu:Dtur_0212"/>
<dbReference type="GO" id="GO:0046872">
    <property type="term" value="F:metal ion binding"/>
    <property type="evidence" value="ECO:0007669"/>
    <property type="project" value="UniProtKB-KW"/>
</dbReference>
<feature type="site" description="Critical for catalysis" evidence="9">
    <location>
        <position position="208"/>
    </location>
</feature>
<comment type="similarity">
    <text evidence="2 8">Belongs to the isocitrate and isopropylmalate dehydrogenases family.</text>
</comment>
<keyword evidence="8 12" id="KW-0521">NADP</keyword>
<dbReference type="InterPro" id="IPR004790">
    <property type="entry name" value="Isocitrate_DH_NADP"/>
</dbReference>
<dbReference type="NCBIfam" id="TIGR00127">
    <property type="entry name" value="nadp_idh_euk"/>
    <property type="match status" value="1"/>
</dbReference>
<feature type="binding site" evidence="12">
    <location>
        <position position="255"/>
    </location>
    <ligand>
        <name>NADP(+)</name>
        <dbReference type="ChEBI" id="CHEBI:58349"/>
    </ligand>
</feature>
<dbReference type="GO" id="GO:0006102">
    <property type="term" value="P:isocitrate metabolic process"/>
    <property type="evidence" value="ECO:0007669"/>
    <property type="project" value="UniProtKB-UniRule"/>
</dbReference>
<feature type="binding site" evidence="10">
    <location>
        <position position="132"/>
    </location>
    <ligand>
        <name>D-threo-isocitrate</name>
        <dbReference type="ChEBI" id="CHEBI:15562"/>
    </ligand>
</feature>
<dbReference type="eggNOG" id="COG0538">
    <property type="taxonomic scope" value="Bacteria"/>
</dbReference>
<dbReference type="PIRSF" id="PIRSF000108">
    <property type="entry name" value="IDH_NADP"/>
    <property type="match status" value="1"/>
</dbReference>
<dbReference type="NCBIfam" id="NF006156">
    <property type="entry name" value="PRK08299.1"/>
    <property type="match status" value="1"/>
</dbReference>
<dbReference type="AlphaFoldDB" id="B8E1L6"/>
<evidence type="ECO:0000256" key="11">
    <source>
        <dbReference type="PIRSR" id="PIRSR000108-3"/>
    </source>
</evidence>
<proteinExistence type="inferred from homology"/>
<dbReference type="InterPro" id="IPR024084">
    <property type="entry name" value="IsoPropMal-DH-like_dom"/>
</dbReference>
<dbReference type="GO" id="GO:0006099">
    <property type="term" value="P:tricarboxylic acid cycle"/>
    <property type="evidence" value="ECO:0007669"/>
    <property type="project" value="UniProtKB-KW"/>
</dbReference>
<keyword evidence="7 8" id="KW-0464">Manganese</keyword>
<evidence type="ECO:0000256" key="12">
    <source>
        <dbReference type="PIRSR" id="PIRSR000108-4"/>
    </source>
</evidence>
<feature type="binding site" evidence="12">
    <location>
        <begin position="304"/>
        <end position="309"/>
    </location>
    <ligand>
        <name>NADP(+)</name>
        <dbReference type="ChEBI" id="CHEBI:58349"/>
    </ligand>
</feature>
<organism evidence="14 15">
    <name type="scientific">Dictyoglomus turgidum (strain DSM 6724 / Z-1310)</name>
    <dbReference type="NCBI Taxonomy" id="515635"/>
    <lineage>
        <taxon>Bacteria</taxon>
        <taxon>Pseudomonadati</taxon>
        <taxon>Dictyoglomota</taxon>
        <taxon>Dictyoglomia</taxon>
        <taxon>Dictyoglomales</taxon>
        <taxon>Dictyoglomaceae</taxon>
        <taxon>Dictyoglomus</taxon>
    </lineage>
</organism>
<evidence type="ECO:0000256" key="4">
    <source>
        <dbReference type="ARBA" id="ARBA00022723"/>
    </source>
</evidence>
<keyword evidence="15" id="KW-1185">Reference proteome</keyword>
<dbReference type="STRING" id="515635.Dtur_0212"/>
<comment type="cofactor">
    <cofactor evidence="1">
        <name>Mn(2+)</name>
        <dbReference type="ChEBI" id="CHEBI:29035"/>
    </cofactor>
</comment>
<evidence type="ECO:0000256" key="9">
    <source>
        <dbReference type="PIRSR" id="PIRSR000108-1"/>
    </source>
</evidence>
<evidence type="ECO:0000256" key="5">
    <source>
        <dbReference type="ARBA" id="ARBA00022842"/>
    </source>
</evidence>
<keyword evidence="6 8" id="KW-0560">Oxidoreductase</keyword>
<name>B8E1L6_DICTD</name>
<feature type="binding site" evidence="12">
    <location>
        <begin position="75"/>
        <end position="77"/>
    </location>
    <ligand>
        <name>NADP(+)</name>
        <dbReference type="ChEBI" id="CHEBI:58349"/>
    </ligand>
</feature>
<keyword evidence="5 8" id="KW-0460">Magnesium</keyword>
<dbReference type="GO" id="GO:0004450">
    <property type="term" value="F:isocitrate dehydrogenase (NADP+) activity"/>
    <property type="evidence" value="ECO:0007669"/>
    <property type="project" value="UniProtKB-UniRule"/>
</dbReference>
<dbReference type="PANTHER" id="PTHR11822:SF21">
    <property type="entry name" value="ISOCITRATE DEHYDROGENASE [NADP], MITOCHONDRIAL"/>
    <property type="match status" value="1"/>
</dbReference>
<feature type="binding site" evidence="11">
    <location>
        <position position="270"/>
    </location>
    <ligand>
        <name>Mn(2+)</name>
        <dbReference type="ChEBI" id="CHEBI:29035"/>
    </ligand>
</feature>
<evidence type="ECO:0000256" key="2">
    <source>
        <dbReference type="ARBA" id="ARBA00007769"/>
    </source>
</evidence>
<gene>
    <name evidence="14" type="ordered locus">Dtur_0212</name>
</gene>
<evidence type="ECO:0000256" key="7">
    <source>
        <dbReference type="ARBA" id="ARBA00023211"/>
    </source>
</evidence>
<dbReference type="Gene3D" id="3.40.718.10">
    <property type="entry name" value="Isopropylmalate Dehydrogenase"/>
    <property type="match status" value="1"/>
</dbReference>
<dbReference type="Pfam" id="PF00180">
    <property type="entry name" value="Iso_dh"/>
    <property type="match status" value="1"/>
</dbReference>
<dbReference type="EC" id="1.1.1.42" evidence="8"/>
<evidence type="ECO:0000256" key="8">
    <source>
        <dbReference type="PIRNR" id="PIRNR000108"/>
    </source>
</evidence>
<feature type="domain" description="Isopropylmalate dehydrogenase-like" evidence="13">
    <location>
        <begin position="9"/>
        <end position="391"/>
    </location>
</feature>
<accession>B8E1L6</accession>
<evidence type="ECO:0000256" key="6">
    <source>
        <dbReference type="ARBA" id="ARBA00023002"/>
    </source>
</evidence>
<feature type="binding site" evidence="10">
    <location>
        <position position="77"/>
    </location>
    <ligand>
        <name>D-threo-isocitrate</name>
        <dbReference type="ChEBI" id="CHEBI:15562"/>
    </ligand>
</feature>
<dbReference type="PATRIC" id="fig|515635.4.peg.221"/>
<comment type="cofactor">
    <cofactor evidence="8 11">
        <name>Mg(2+)</name>
        <dbReference type="ChEBI" id="CHEBI:18420"/>
    </cofactor>
    <cofactor evidence="8 11">
        <name>Mn(2+)</name>
        <dbReference type="ChEBI" id="CHEBI:29035"/>
    </cofactor>
    <text evidence="8 11">Binds 1 Mg(2+) or Mn(2+) ion per subunit.</text>
</comment>
<dbReference type="SMART" id="SM01329">
    <property type="entry name" value="Iso_dh"/>
    <property type="match status" value="1"/>
</dbReference>
<dbReference type="FunFam" id="3.40.718.10:FF:000017">
    <property type="entry name" value="Isocitrate dehydrogenase [NADP]"/>
    <property type="match status" value="1"/>
</dbReference>
<evidence type="ECO:0000259" key="13">
    <source>
        <dbReference type="SMART" id="SM01329"/>
    </source>
</evidence>
<evidence type="ECO:0000313" key="15">
    <source>
        <dbReference type="Proteomes" id="UP000007719"/>
    </source>
</evidence>
<feature type="binding site" evidence="12">
    <location>
        <position position="82"/>
    </location>
    <ligand>
        <name>NADP(+)</name>
        <dbReference type="ChEBI" id="CHEBI:58349"/>
    </ligand>
</feature>
<evidence type="ECO:0000313" key="14">
    <source>
        <dbReference type="EMBL" id="ACK41541.1"/>
    </source>
</evidence>
<dbReference type="EMBL" id="CP001251">
    <property type="protein sequence ID" value="ACK41541.1"/>
    <property type="molecule type" value="Genomic_DNA"/>
</dbReference>
<dbReference type="PANTHER" id="PTHR11822">
    <property type="entry name" value="NADP-SPECIFIC ISOCITRATE DEHYDROGENASE"/>
    <property type="match status" value="1"/>
</dbReference>
<dbReference type="InParanoid" id="B8E1L6"/>
<dbReference type="SUPFAM" id="SSF53659">
    <property type="entry name" value="Isocitrate/Isopropylmalate dehydrogenase-like"/>
    <property type="match status" value="1"/>
</dbReference>
<dbReference type="HOGENOM" id="CLU_023296_1_1_0"/>
<feature type="binding site" evidence="10">
    <location>
        <begin position="94"/>
        <end position="100"/>
    </location>
    <ligand>
        <name>D-threo-isocitrate</name>
        <dbReference type="ChEBI" id="CHEBI:15562"/>
    </ligand>
</feature>
<reference evidence="15" key="1">
    <citation type="journal article" date="2016" name="Front. Microbiol.">
        <title>The complete genome sequence of hyperthermophile Dictyoglomus turgidum DSM 6724 reveals a specialized carbohydrate fermentor.</title>
        <authorList>
            <person name="Brumm P.J."/>
            <person name="Gowda K."/>
            <person name="Robb F.T."/>
            <person name="Mead D.A."/>
        </authorList>
    </citation>
    <scope>NUCLEOTIDE SEQUENCE [LARGE SCALE GENOMIC DNA]</scope>
    <source>
        <strain evidence="15">DSM 6724 / Z-1310</strain>
    </source>
</reference>
<comment type="catalytic activity">
    <reaction evidence="8">
        <text>D-threo-isocitrate + NADP(+) = 2-oxoglutarate + CO2 + NADPH</text>
        <dbReference type="Rhea" id="RHEA:19629"/>
        <dbReference type="ChEBI" id="CHEBI:15562"/>
        <dbReference type="ChEBI" id="CHEBI:16526"/>
        <dbReference type="ChEBI" id="CHEBI:16810"/>
        <dbReference type="ChEBI" id="CHEBI:57783"/>
        <dbReference type="ChEBI" id="CHEBI:58349"/>
        <dbReference type="EC" id="1.1.1.42"/>
    </reaction>
</comment>
<protein>
    <recommendedName>
        <fullName evidence="8">Isocitrate dehydrogenase [NADP]</fullName>
        <ecNumber evidence="8">1.1.1.42</ecNumber>
    </recommendedName>
</protein>